<dbReference type="Gene3D" id="2.60.40.200">
    <property type="entry name" value="Superoxide dismutase, copper/zinc binding domain"/>
    <property type="match status" value="1"/>
</dbReference>
<evidence type="ECO:0000256" key="7">
    <source>
        <dbReference type="RuleBase" id="RU000393"/>
    </source>
</evidence>
<evidence type="ECO:0000313" key="10">
    <source>
        <dbReference type="Proteomes" id="UP000748531"/>
    </source>
</evidence>
<evidence type="ECO:0000256" key="1">
    <source>
        <dbReference type="ARBA" id="ARBA00010457"/>
    </source>
</evidence>
<comment type="caution">
    <text evidence="9">The sequence shown here is derived from an EMBL/GenBank/DDBJ whole genome shotgun (WGS) entry which is preliminary data.</text>
</comment>
<evidence type="ECO:0000256" key="6">
    <source>
        <dbReference type="ARBA" id="ARBA00023008"/>
    </source>
</evidence>
<dbReference type="Proteomes" id="UP000748531">
    <property type="component" value="Unassembled WGS sequence"/>
</dbReference>
<evidence type="ECO:0000256" key="5">
    <source>
        <dbReference type="ARBA" id="ARBA00023002"/>
    </source>
</evidence>
<dbReference type="InterPro" id="IPR024134">
    <property type="entry name" value="SOD_Cu/Zn_/chaperone"/>
</dbReference>
<feature type="domain" description="Superoxide dismutase copper/zinc binding" evidence="8">
    <location>
        <begin position="13"/>
        <end position="148"/>
    </location>
</feature>
<dbReference type="GO" id="GO:0005507">
    <property type="term" value="F:copper ion binding"/>
    <property type="evidence" value="ECO:0007669"/>
    <property type="project" value="InterPro"/>
</dbReference>
<comment type="catalytic activity">
    <reaction evidence="7">
        <text>2 superoxide + 2 H(+) = H2O2 + O2</text>
        <dbReference type="Rhea" id="RHEA:20696"/>
        <dbReference type="ChEBI" id="CHEBI:15378"/>
        <dbReference type="ChEBI" id="CHEBI:15379"/>
        <dbReference type="ChEBI" id="CHEBI:16240"/>
        <dbReference type="ChEBI" id="CHEBI:18421"/>
        <dbReference type="EC" id="1.15.1.1"/>
    </reaction>
</comment>
<dbReference type="SUPFAM" id="SSF49329">
    <property type="entry name" value="Cu,Zn superoxide dismutase-like"/>
    <property type="match status" value="1"/>
</dbReference>
<evidence type="ECO:0000256" key="2">
    <source>
        <dbReference type="ARBA" id="ARBA00022723"/>
    </source>
</evidence>
<keyword evidence="10" id="KW-1185">Reference proteome</keyword>
<evidence type="ECO:0000256" key="4">
    <source>
        <dbReference type="ARBA" id="ARBA00022862"/>
    </source>
</evidence>
<organism evidence="9 10">
    <name type="scientific">Paragonimus heterotremus</name>
    <dbReference type="NCBI Taxonomy" id="100268"/>
    <lineage>
        <taxon>Eukaryota</taxon>
        <taxon>Metazoa</taxon>
        <taxon>Spiralia</taxon>
        <taxon>Lophotrochozoa</taxon>
        <taxon>Platyhelminthes</taxon>
        <taxon>Trematoda</taxon>
        <taxon>Digenea</taxon>
        <taxon>Plagiorchiida</taxon>
        <taxon>Troglotremata</taxon>
        <taxon>Troglotrematidae</taxon>
        <taxon>Paragonimus</taxon>
    </lineage>
</organism>
<gene>
    <name evidence="9" type="ORF">PHET_01592</name>
</gene>
<dbReference type="InterPro" id="IPR018152">
    <property type="entry name" value="SOD_Cu/Zn_BS"/>
</dbReference>
<keyword evidence="6 7" id="KW-0186">Copper</keyword>
<evidence type="ECO:0000259" key="8">
    <source>
        <dbReference type="Pfam" id="PF00080"/>
    </source>
</evidence>
<proteinExistence type="inferred from homology"/>
<comment type="similarity">
    <text evidence="1 7">Belongs to the Cu-Zn superoxide dismutase family.</text>
</comment>
<dbReference type="CDD" id="cd00305">
    <property type="entry name" value="Cu-Zn_Superoxide_Dismutase"/>
    <property type="match status" value="1"/>
</dbReference>
<dbReference type="InterPro" id="IPR001424">
    <property type="entry name" value="SOD_Cu_Zn_dom"/>
</dbReference>
<dbReference type="EMBL" id="LUCH01000576">
    <property type="protein sequence ID" value="KAF5404801.1"/>
    <property type="molecule type" value="Genomic_DNA"/>
</dbReference>
<comment type="function">
    <text evidence="7">Destroys radicals which are normally produced within the cells and which are toxic to biological systems.</text>
</comment>
<keyword evidence="2 7" id="KW-0479">Metal-binding</keyword>
<dbReference type="EC" id="1.15.1.1" evidence="7"/>
<evidence type="ECO:0000256" key="3">
    <source>
        <dbReference type="ARBA" id="ARBA00022833"/>
    </source>
</evidence>
<dbReference type="PROSITE" id="PS00087">
    <property type="entry name" value="SOD_CU_ZN_1"/>
    <property type="match status" value="1"/>
</dbReference>
<dbReference type="AlphaFoldDB" id="A0A8J4T306"/>
<dbReference type="OrthoDB" id="2015551at2759"/>
<keyword evidence="5 7" id="KW-0560">Oxidoreductase</keyword>
<dbReference type="GO" id="GO:0004784">
    <property type="term" value="F:superoxide dismutase activity"/>
    <property type="evidence" value="ECO:0007669"/>
    <property type="project" value="UniProtKB-EC"/>
</dbReference>
<keyword evidence="4" id="KW-0049">Antioxidant</keyword>
<dbReference type="PANTHER" id="PTHR10003">
    <property type="entry name" value="SUPEROXIDE DISMUTASE CU-ZN -RELATED"/>
    <property type="match status" value="1"/>
</dbReference>
<keyword evidence="3 7" id="KW-0862">Zinc</keyword>
<dbReference type="FunFam" id="2.60.40.200:FF:000001">
    <property type="entry name" value="Superoxide dismutase [Cu-Zn]"/>
    <property type="match status" value="1"/>
</dbReference>
<name>A0A8J4T306_9TREM</name>
<dbReference type="Pfam" id="PF00080">
    <property type="entry name" value="Sod_Cu"/>
    <property type="match status" value="1"/>
</dbReference>
<comment type="cofactor">
    <cofactor evidence="7">
        <name>Cu cation</name>
        <dbReference type="ChEBI" id="CHEBI:23378"/>
    </cofactor>
    <text evidence="7">Binds 1 copper ion per subunit.</text>
</comment>
<dbReference type="InterPro" id="IPR036423">
    <property type="entry name" value="SOD-like_Cu/Zn_dom_sf"/>
</dbReference>
<sequence>MKAACIITGSSGVKGTVIFTQETENDAVHVDAQVNGLSPGKHGFHVHTFGDMTNGCVSAGAHFNPTCVDHGGPEDSVRHVGDLGNLVANSMGQASQTFQDKHISLAGPHSIVGRSLVIHALEDDLGRGGHTLSKTTGNAGGRVACGVIGWSE</sequence>
<comment type="cofactor">
    <cofactor evidence="7">
        <name>Zn(2+)</name>
        <dbReference type="ChEBI" id="CHEBI:29105"/>
    </cofactor>
    <text evidence="7">Binds 1 zinc ion per subunit.</text>
</comment>
<dbReference type="PRINTS" id="PR00068">
    <property type="entry name" value="CUZNDISMTASE"/>
</dbReference>
<protein>
    <recommendedName>
        <fullName evidence="7">Superoxide dismutase [Cu-Zn]</fullName>
        <ecNumber evidence="7">1.15.1.1</ecNumber>
    </recommendedName>
</protein>
<accession>A0A8J4T306</accession>
<evidence type="ECO:0000313" key="9">
    <source>
        <dbReference type="EMBL" id="KAF5404801.1"/>
    </source>
</evidence>
<dbReference type="PROSITE" id="PS00332">
    <property type="entry name" value="SOD_CU_ZN_2"/>
    <property type="match status" value="1"/>
</dbReference>
<reference evidence="9" key="1">
    <citation type="submission" date="2019-05" db="EMBL/GenBank/DDBJ databases">
        <title>Annotation for the trematode Paragonimus heterotremus.</title>
        <authorList>
            <person name="Choi Y.-J."/>
        </authorList>
    </citation>
    <scope>NUCLEOTIDE SEQUENCE</scope>
    <source>
        <strain evidence="9">LC</strain>
    </source>
</reference>